<dbReference type="InterPro" id="IPR003423">
    <property type="entry name" value="OMP_efflux"/>
</dbReference>
<dbReference type="InterPro" id="IPR051906">
    <property type="entry name" value="TolC-like"/>
</dbReference>
<dbReference type="SUPFAM" id="SSF56954">
    <property type="entry name" value="Outer membrane efflux proteins (OEP)"/>
    <property type="match status" value="1"/>
</dbReference>
<keyword evidence="3" id="KW-0813">Transport</keyword>
<comment type="caution">
    <text evidence="10">The sequence shown here is derived from an EMBL/GenBank/DDBJ whole genome shotgun (WGS) entry which is preliminary data.</text>
</comment>
<dbReference type="PANTHER" id="PTHR30026:SF20">
    <property type="entry name" value="OUTER MEMBRANE PROTEIN TOLC"/>
    <property type="match status" value="1"/>
</dbReference>
<dbReference type="Pfam" id="PF02321">
    <property type="entry name" value="OEP"/>
    <property type="match status" value="2"/>
</dbReference>
<feature type="signal peptide" evidence="9">
    <location>
        <begin position="1"/>
        <end position="21"/>
    </location>
</feature>
<evidence type="ECO:0000256" key="4">
    <source>
        <dbReference type="ARBA" id="ARBA00022452"/>
    </source>
</evidence>
<keyword evidence="5" id="KW-0812">Transmembrane</keyword>
<comment type="similarity">
    <text evidence="2">Belongs to the outer membrane factor (OMF) (TC 1.B.17) family.</text>
</comment>
<dbReference type="Gene3D" id="1.20.1600.10">
    <property type="entry name" value="Outer membrane efflux proteins (OEP)"/>
    <property type="match status" value="1"/>
</dbReference>
<sequence>MRSVRSALAALLLAGPLAAQAPGDTLALGLDDALAIARGANPAVLRAENELALDAPHARATWLGQVVPQLTVNLLQTGYSGSLQRQATDFFGQPIENPESSWSYYSNTRQGFSLNWRIQGRSFLDARERQQQTSRGRALALASADAALEAEVQGEYWNALEQRQLLEVEEGLLEGRRRDLEAAERRYSLARATRVDVLQAEYALEQQRAEIQSQRSAYEQALLTLRTTLGELDLGAIRPNERDLPVFDPAGLDEDALVSRALGENPQVRSAEAGVDGARIGVSEATQWKWPELSIGYNWGQFSQTREAEALFDVGYDADRMTSSFSVALSVPFFNNYFQNRYSESQARVALQNQQESLKETRLQAEWEVRSQLIQLRNQFETLRLAERSLGIAEEALRLAREEYRIGTRTFEQLQDAVEQEVGSRRQVITSRFSFVDALIALESAVGGSVRPATGG</sequence>
<protein>
    <submittedName>
        <fullName evidence="10">TolC family protein</fullName>
    </submittedName>
</protein>
<evidence type="ECO:0000313" key="10">
    <source>
        <dbReference type="EMBL" id="MEK9500518.1"/>
    </source>
</evidence>
<keyword evidence="11" id="KW-1185">Reference proteome</keyword>
<keyword evidence="4" id="KW-1134">Transmembrane beta strand</keyword>
<evidence type="ECO:0000256" key="1">
    <source>
        <dbReference type="ARBA" id="ARBA00004442"/>
    </source>
</evidence>
<accession>A0ABU9E708</accession>
<name>A0ABU9E708_9BACT</name>
<evidence type="ECO:0000256" key="2">
    <source>
        <dbReference type="ARBA" id="ARBA00007613"/>
    </source>
</evidence>
<evidence type="ECO:0000256" key="5">
    <source>
        <dbReference type="ARBA" id="ARBA00022692"/>
    </source>
</evidence>
<organism evidence="10 11">
    <name type="scientific">Gaopeijia maritima</name>
    <dbReference type="NCBI Taxonomy" id="3119007"/>
    <lineage>
        <taxon>Bacteria</taxon>
        <taxon>Pseudomonadati</taxon>
        <taxon>Gemmatimonadota</taxon>
        <taxon>Longimicrobiia</taxon>
        <taxon>Gaopeijiales</taxon>
        <taxon>Gaopeijiaceae</taxon>
        <taxon>Gaopeijia</taxon>
    </lineage>
</organism>
<keyword evidence="9" id="KW-0732">Signal</keyword>
<evidence type="ECO:0000256" key="3">
    <source>
        <dbReference type="ARBA" id="ARBA00022448"/>
    </source>
</evidence>
<comment type="subcellular location">
    <subcellularLocation>
        <location evidence="1">Cell outer membrane</location>
    </subcellularLocation>
</comment>
<reference evidence="10 11" key="1">
    <citation type="submission" date="2024-02" db="EMBL/GenBank/DDBJ databases">
        <title>A novel Gemmatimonadota bacterium.</title>
        <authorList>
            <person name="Du Z.-J."/>
            <person name="Ye Y.-Q."/>
        </authorList>
    </citation>
    <scope>NUCLEOTIDE SEQUENCE [LARGE SCALE GENOMIC DNA]</scope>
    <source>
        <strain evidence="10 11">DH-20</strain>
    </source>
</reference>
<dbReference type="Proteomes" id="UP001484239">
    <property type="component" value="Unassembled WGS sequence"/>
</dbReference>
<keyword evidence="7" id="KW-0998">Cell outer membrane</keyword>
<evidence type="ECO:0000256" key="7">
    <source>
        <dbReference type="ARBA" id="ARBA00023237"/>
    </source>
</evidence>
<evidence type="ECO:0000313" key="11">
    <source>
        <dbReference type="Proteomes" id="UP001484239"/>
    </source>
</evidence>
<keyword evidence="8" id="KW-0175">Coiled coil</keyword>
<dbReference type="PANTHER" id="PTHR30026">
    <property type="entry name" value="OUTER MEMBRANE PROTEIN TOLC"/>
    <property type="match status" value="1"/>
</dbReference>
<dbReference type="RefSeq" id="WP_405275604.1">
    <property type="nucleotide sequence ID" value="NZ_JBBHLI010000002.1"/>
</dbReference>
<gene>
    <name evidence="10" type="ORF">WI372_05980</name>
</gene>
<dbReference type="EMBL" id="JBBHLI010000002">
    <property type="protein sequence ID" value="MEK9500518.1"/>
    <property type="molecule type" value="Genomic_DNA"/>
</dbReference>
<feature type="chain" id="PRO_5045491880" evidence="9">
    <location>
        <begin position="22"/>
        <end position="456"/>
    </location>
</feature>
<feature type="coiled-coil region" evidence="8">
    <location>
        <begin position="166"/>
        <end position="224"/>
    </location>
</feature>
<evidence type="ECO:0000256" key="9">
    <source>
        <dbReference type="SAM" id="SignalP"/>
    </source>
</evidence>
<evidence type="ECO:0000256" key="8">
    <source>
        <dbReference type="SAM" id="Coils"/>
    </source>
</evidence>
<evidence type="ECO:0000256" key="6">
    <source>
        <dbReference type="ARBA" id="ARBA00023136"/>
    </source>
</evidence>
<keyword evidence="6" id="KW-0472">Membrane</keyword>
<proteinExistence type="inferred from homology"/>